<name>A0A318RSW9_WILLI</name>
<keyword evidence="2" id="KW-1185">Reference proteome</keyword>
<evidence type="ECO:0000313" key="2">
    <source>
        <dbReference type="Proteomes" id="UP000247591"/>
    </source>
</evidence>
<dbReference type="AlphaFoldDB" id="A0A318RSW9"/>
<gene>
    <name evidence="1" type="ORF">DFR67_102190</name>
</gene>
<accession>A0A318RSW9</accession>
<dbReference type="Proteomes" id="UP000247591">
    <property type="component" value="Unassembled WGS sequence"/>
</dbReference>
<organism evidence="1 2">
    <name type="scientific">Williamsia limnetica</name>
    <dbReference type="NCBI Taxonomy" id="882452"/>
    <lineage>
        <taxon>Bacteria</taxon>
        <taxon>Bacillati</taxon>
        <taxon>Actinomycetota</taxon>
        <taxon>Actinomycetes</taxon>
        <taxon>Mycobacteriales</taxon>
        <taxon>Nocardiaceae</taxon>
        <taxon>Williamsia</taxon>
    </lineage>
</organism>
<dbReference type="EMBL" id="QJSP01000002">
    <property type="protein sequence ID" value="PYE20052.1"/>
    <property type="molecule type" value="Genomic_DNA"/>
</dbReference>
<evidence type="ECO:0000313" key="1">
    <source>
        <dbReference type="EMBL" id="PYE20052.1"/>
    </source>
</evidence>
<protein>
    <submittedName>
        <fullName evidence="1">Uncharacterized protein</fullName>
    </submittedName>
</protein>
<proteinExistence type="predicted"/>
<comment type="caution">
    <text evidence="1">The sequence shown here is derived from an EMBL/GenBank/DDBJ whole genome shotgun (WGS) entry which is preliminary data.</text>
</comment>
<sequence length="77" mass="8188">MFAQVFEKTYFTVLQHLSPRVALPAAVYQRRLTSPAMHENGTLNASFGTLEASFGTVDGPFGTVDGIEPLSGAGGEQ</sequence>
<reference evidence="1 2" key="1">
    <citation type="submission" date="2018-06" db="EMBL/GenBank/DDBJ databases">
        <title>Genomic Encyclopedia of Type Strains, Phase IV (KMG-IV): sequencing the most valuable type-strain genomes for metagenomic binning, comparative biology and taxonomic classification.</title>
        <authorList>
            <person name="Goeker M."/>
        </authorList>
    </citation>
    <scope>NUCLEOTIDE SEQUENCE [LARGE SCALE GENOMIC DNA]</scope>
    <source>
        <strain evidence="1 2">DSM 45521</strain>
    </source>
</reference>